<dbReference type="Gene3D" id="1.10.287.950">
    <property type="entry name" value="Methyl-accepting chemotaxis protein"/>
    <property type="match status" value="1"/>
</dbReference>
<dbReference type="SUPFAM" id="SSF58104">
    <property type="entry name" value="Methyl-accepting chemotaxis protein (MCP) signaling domain"/>
    <property type="match status" value="1"/>
</dbReference>
<dbReference type="PANTHER" id="PTHR32089:SF112">
    <property type="entry name" value="LYSOZYME-LIKE PROTEIN-RELATED"/>
    <property type="match status" value="1"/>
</dbReference>
<dbReference type="AlphaFoldDB" id="A0ABD5VW50"/>
<proteinExistence type="inferred from homology"/>
<organism evidence="3 4">
    <name type="scientific">Halovenus salina</name>
    <dbReference type="NCBI Taxonomy" id="1510225"/>
    <lineage>
        <taxon>Archaea</taxon>
        <taxon>Methanobacteriati</taxon>
        <taxon>Methanobacteriota</taxon>
        <taxon>Stenosarchaea group</taxon>
        <taxon>Halobacteria</taxon>
        <taxon>Halobacteriales</taxon>
        <taxon>Haloarculaceae</taxon>
        <taxon>Halovenus</taxon>
    </lineage>
</organism>
<dbReference type="Proteomes" id="UP001596445">
    <property type="component" value="Unassembled WGS sequence"/>
</dbReference>
<gene>
    <name evidence="3" type="ORF">ACFQQG_03615</name>
</gene>
<reference evidence="3 4" key="1">
    <citation type="journal article" date="2019" name="Int. J. Syst. Evol. Microbiol.">
        <title>The Global Catalogue of Microorganisms (GCM) 10K type strain sequencing project: providing services to taxonomists for standard genome sequencing and annotation.</title>
        <authorList>
            <consortium name="The Broad Institute Genomics Platform"/>
            <consortium name="The Broad Institute Genome Sequencing Center for Infectious Disease"/>
            <person name="Wu L."/>
            <person name="Ma J."/>
        </authorList>
    </citation>
    <scope>NUCLEOTIDE SEQUENCE [LARGE SCALE GENOMIC DNA]</scope>
    <source>
        <strain evidence="3 4">JCM 30072</strain>
    </source>
</reference>
<dbReference type="PANTHER" id="PTHR32089">
    <property type="entry name" value="METHYL-ACCEPTING CHEMOTAXIS PROTEIN MCPB"/>
    <property type="match status" value="1"/>
</dbReference>
<protein>
    <recommendedName>
        <fullName evidence="5">Methyl-accepting chemotaxis protein</fullName>
    </recommendedName>
</protein>
<comment type="caution">
    <text evidence="3">The sequence shown here is derived from an EMBL/GenBank/DDBJ whole genome shotgun (WGS) entry which is preliminary data.</text>
</comment>
<evidence type="ECO:0008006" key="5">
    <source>
        <dbReference type="Google" id="ProtNLM"/>
    </source>
</evidence>
<evidence type="ECO:0000313" key="4">
    <source>
        <dbReference type="Proteomes" id="UP001596445"/>
    </source>
</evidence>
<evidence type="ECO:0000256" key="1">
    <source>
        <dbReference type="ARBA" id="ARBA00029447"/>
    </source>
</evidence>
<accession>A0ABD5VW50</accession>
<name>A0ABD5VW50_9EURY</name>
<comment type="similarity">
    <text evidence="1">Belongs to the methyl-accepting chemotaxis (MCP) protein family.</text>
</comment>
<evidence type="ECO:0000256" key="2">
    <source>
        <dbReference type="SAM" id="Coils"/>
    </source>
</evidence>
<feature type="coiled-coil region" evidence="2">
    <location>
        <begin position="71"/>
        <end position="98"/>
    </location>
</feature>
<evidence type="ECO:0000313" key="3">
    <source>
        <dbReference type="EMBL" id="MFC7057425.1"/>
    </source>
</evidence>
<keyword evidence="2" id="KW-0175">Coiled coil</keyword>
<keyword evidence="4" id="KW-1185">Reference proteome</keyword>
<sequence>MSDSVGTIETTLNNFEGIVEEVNTVNTTVQEISNATDDQATTTQEVVKMVDDVASVSEETTTESENLAAVAEQQTATISEASRHIQQLSEQATDLQSLLNTFIVNSTQMSAVRTDGGHSPQRR</sequence>
<dbReference type="EMBL" id="JBHSZI010000001">
    <property type="protein sequence ID" value="MFC7057425.1"/>
    <property type="molecule type" value="Genomic_DNA"/>
</dbReference>